<accession>A0ABN1RVE5</accession>
<comment type="caution">
    <text evidence="2">The sequence shown here is derived from an EMBL/GenBank/DDBJ whole genome shotgun (WGS) entry which is preliminary data.</text>
</comment>
<evidence type="ECO:0000259" key="1">
    <source>
        <dbReference type="PROSITE" id="PS50801"/>
    </source>
</evidence>
<reference evidence="2 3" key="1">
    <citation type="journal article" date="2019" name="Int. J. Syst. Evol. Microbiol.">
        <title>The Global Catalogue of Microorganisms (GCM) 10K type strain sequencing project: providing services to taxonomists for standard genome sequencing and annotation.</title>
        <authorList>
            <consortium name="The Broad Institute Genomics Platform"/>
            <consortium name="The Broad Institute Genome Sequencing Center for Infectious Disease"/>
            <person name="Wu L."/>
            <person name="Ma J."/>
        </authorList>
    </citation>
    <scope>NUCLEOTIDE SEQUENCE [LARGE SCALE GENOMIC DNA]</scope>
    <source>
        <strain evidence="2 3">JCM 10696</strain>
    </source>
</reference>
<dbReference type="Pfam" id="PF13466">
    <property type="entry name" value="STAS_2"/>
    <property type="match status" value="1"/>
</dbReference>
<dbReference type="InterPro" id="IPR002645">
    <property type="entry name" value="STAS_dom"/>
</dbReference>
<dbReference type="InterPro" id="IPR036513">
    <property type="entry name" value="STAS_dom_sf"/>
</dbReference>
<dbReference type="PROSITE" id="PS50801">
    <property type="entry name" value="STAS"/>
    <property type="match status" value="1"/>
</dbReference>
<evidence type="ECO:0000313" key="3">
    <source>
        <dbReference type="Proteomes" id="UP001500665"/>
    </source>
</evidence>
<feature type="domain" description="STAS" evidence="1">
    <location>
        <begin position="202"/>
        <end position="298"/>
    </location>
</feature>
<sequence>MVSWFTQRAVGDLRPGDHAWLAYSHPDEQRRVLGDFVYAGLEAGEKVICVADTTARDLPGLLSLHHIDATPFAELGHLTVIPWREACVHDGHGRPDALSRTLEQEISRALDQRFRRVRITADMTWAAGVPGGDSFMLDCDCEVEVLVGPSTLTTAICQVDRRRCAPEALSALQNHHEVLVEVNPEYDDGVLRMTRTYAPYGLRLEGEIDGARHHALTRTLASVSDPRDRAAQRIHLELANLRFMDLVSLNLLGSHARRLTRGHGLVLDNPSPELESVIEMVGFHRLPGIVKGLGWRRS</sequence>
<name>A0ABN1RVE5_9ACTN</name>
<dbReference type="RefSeq" id="WP_344245241.1">
    <property type="nucleotide sequence ID" value="NZ_BAAAHH010000036.1"/>
</dbReference>
<dbReference type="EMBL" id="BAAAHH010000036">
    <property type="protein sequence ID" value="GAA0965059.1"/>
    <property type="molecule type" value="Genomic_DNA"/>
</dbReference>
<dbReference type="Gene3D" id="3.30.750.24">
    <property type="entry name" value="STAS domain"/>
    <property type="match status" value="1"/>
</dbReference>
<proteinExistence type="predicted"/>
<protein>
    <recommendedName>
        <fullName evidence="1">STAS domain-containing protein</fullName>
    </recommendedName>
</protein>
<dbReference type="InterPro" id="IPR058548">
    <property type="entry name" value="MlaB-like_STAS"/>
</dbReference>
<dbReference type="SUPFAM" id="SSF52091">
    <property type="entry name" value="SpoIIaa-like"/>
    <property type="match status" value="1"/>
</dbReference>
<dbReference type="Pfam" id="PF14417">
    <property type="entry name" value="MEDS"/>
    <property type="match status" value="1"/>
</dbReference>
<dbReference type="InterPro" id="IPR025847">
    <property type="entry name" value="MEDS_domain"/>
</dbReference>
<gene>
    <name evidence="2" type="ORF">GCM10009550_64370</name>
</gene>
<organism evidence="2 3">
    <name type="scientific">Actinocorallia libanotica</name>
    <dbReference type="NCBI Taxonomy" id="46162"/>
    <lineage>
        <taxon>Bacteria</taxon>
        <taxon>Bacillati</taxon>
        <taxon>Actinomycetota</taxon>
        <taxon>Actinomycetes</taxon>
        <taxon>Streptosporangiales</taxon>
        <taxon>Thermomonosporaceae</taxon>
        <taxon>Actinocorallia</taxon>
    </lineage>
</organism>
<keyword evidence="3" id="KW-1185">Reference proteome</keyword>
<dbReference type="CDD" id="cd07043">
    <property type="entry name" value="STAS_anti-anti-sigma_factors"/>
    <property type="match status" value="1"/>
</dbReference>
<dbReference type="Proteomes" id="UP001500665">
    <property type="component" value="Unassembled WGS sequence"/>
</dbReference>
<evidence type="ECO:0000313" key="2">
    <source>
        <dbReference type="EMBL" id="GAA0965059.1"/>
    </source>
</evidence>